<accession>A0A016S4L8</accession>
<keyword evidence="1" id="KW-0732">Signal</keyword>
<proteinExistence type="predicted"/>
<gene>
    <name evidence="2" type="primary">Acey_s0296.g1697</name>
    <name evidence="2" type="ORF">Y032_0296g1697</name>
</gene>
<reference evidence="3" key="1">
    <citation type="journal article" date="2015" name="Nat. Genet.">
        <title>The genome and transcriptome of the zoonotic hookworm Ancylostoma ceylanicum identify infection-specific gene families.</title>
        <authorList>
            <person name="Schwarz E.M."/>
            <person name="Hu Y."/>
            <person name="Antoshechkin I."/>
            <person name="Miller M.M."/>
            <person name="Sternberg P.W."/>
            <person name="Aroian R.V."/>
        </authorList>
    </citation>
    <scope>NUCLEOTIDE SEQUENCE</scope>
    <source>
        <strain evidence="3">HY135</strain>
    </source>
</reference>
<feature type="signal peptide" evidence="1">
    <location>
        <begin position="1"/>
        <end position="20"/>
    </location>
</feature>
<dbReference type="OrthoDB" id="10693844at2759"/>
<dbReference type="AlphaFoldDB" id="A0A016S4L8"/>
<evidence type="ECO:0000313" key="3">
    <source>
        <dbReference type="Proteomes" id="UP000024635"/>
    </source>
</evidence>
<name>A0A016S4L8_9BILA</name>
<evidence type="ECO:0000256" key="1">
    <source>
        <dbReference type="SAM" id="SignalP"/>
    </source>
</evidence>
<dbReference type="Proteomes" id="UP000024635">
    <property type="component" value="Unassembled WGS sequence"/>
</dbReference>
<comment type="caution">
    <text evidence="2">The sequence shown here is derived from an EMBL/GenBank/DDBJ whole genome shotgun (WGS) entry which is preliminary data.</text>
</comment>
<keyword evidence="3" id="KW-1185">Reference proteome</keyword>
<feature type="chain" id="PRO_5001486041" evidence="1">
    <location>
        <begin position="21"/>
        <end position="67"/>
    </location>
</feature>
<organism evidence="2 3">
    <name type="scientific">Ancylostoma ceylanicum</name>
    <dbReference type="NCBI Taxonomy" id="53326"/>
    <lineage>
        <taxon>Eukaryota</taxon>
        <taxon>Metazoa</taxon>
        <taxon>Ecdysozoa</taxon>
        <taxon>Nematoda</taxon>
        <taxon>Chromadorea</taxon>
        <taxon>Rhabditida</taxon>
        <taxon>Rhabditina</taxon>
        <taxon>Rhabditomorpha</taxon>
        <taxon>Strongyloidea</taxon>
        <taxon>Ancylostomatidae</taxon>
        <taxon>Ancylostomatinae</taxon>
        <taxon>Ancylostoma</taxon>
    </lineage>
</organism>
<evidence type="ECO:0000313" key="2">
    <source>
        <dbReference type="EMBL" id="EYB85553.1"/>
    </source>
</evidence>
<sequence>MRVILTLLAVLGCTLPAVYKMQLKRVTPEMIKMLRSGTWAKYIEETQDQRNRMDGDHKHDVSCIAEV</sequence>
<protein>
    <submittedName>
        <fullName evidence="2">Uncharacterized protein</fullName>
    </submittedName>
</protein>
<dbReference type="EMBL" id="JARK01001632">
    <property type="protein sequence ID" value="EYB85553.1"/>
    <property type="molecule type" value="Genomic_DNA"/>
</dbReference>